<dbReference type="Gene3D" id="3.40.630.30">
    <property type="match status" value="1"/>
</dbReference>
<dbReference type="Pfam" id="PF00583">
    <property type="entry name" value="Acetyltransf_1"/>
    <property type="match status" value="1"/>
</dbReference>
<keyword evidence="3" id="KW-1185">Reference proteome</keyword>
<organism evidence="2 3">
    <name type="scientific">Pseudodesulfovibrio senegalensis</name>
    <dbReference type="NCBI Taxonomy" id="1721087"/>
    <lineage>
        <taxon>Bacteria</taxon>
        <taxon>Pseudomonadati</taxon>
        <taxon>Thermodesulfobacteriota</taxon>
        <taxon>Desulfovibrionia</taxon>
        <taxon>Desulfovibrionales</taxon>
        <taxon>Desulfovibrionaceae</taxon>
    </lineage>
</organism>
<sequence length="284" mass="32762">MNPTIRPVRTQDIPAICTLLHEHMNSRFEPERWKRLFEPGWTDSPEDMGLVVEDAGRIVGFHGHVCSHRVVAGRRERFVNFSSWYLCKEYRGQGLGSAMVRRAIQAPDTTYTVFSLSPKRVEMFRTFGMEPLEEERLLWRKRGGHDVELITDADTIQYRVWPEEQRILLDNLPYGIKACLASVMCEECLVLYRESVKKNGRTYLDVLYRNNPRLFTELAQELANALLPDGDAVLAADKRFVLGPGLDAQVERIASPRFYLSENVARENVDLLYSELQLLDLKLD</sequence>
<dbReference type="EMBL" id="WAIE01000008">
    <property type="protein sequence ID" value="KAB1439060.1"/>
    <property type="molecule type" value="Genomic_DNA"/>
</dbReference>
<dbReference type="InterPro" id="IPR000182">
    <property type="entry name" value="GNAT_dom"/>
</dbReference>
<dbReference type="AlphaFoldDB" id="A0A6N6MZP2"/>
<dbReference type="PROSITE" id="PS51186">
    <property type="entry name" value="GNAT"/>
    <property type="match status" value="1"/>
</dbReference>
<gene>
    <name evidence="2" type="ORF">F8A88_14220</name>
</gene>
<comment type="caution">
    <text evidence="2">The sequence shown here is derived from an EMBL/GenBank/DDBJ whole genome shotgun (WGS) entry which is preliminary data.</text>
</comment>
<dbReference type="RefSeq" id="WP_151151846.1">
    <property type="nucleotide sequence ID" value="NZ_WAIE01000008.1"/>
</dbReference>
<protein>
    <submittedName>
        <fullName evidence="2">GNAT family N-acetyltransferase</fullName>
    </submittedName>
</protein>
<dbReference type="GO" id="GO:0016747">
    <property type="term" value="F:acyltransferase activity, transferring groups other than amino-acyl groups"/>
    <property type="evidence" value="ECO:0007669"/>
    <property type="project" value="InterPro"/>
</dbReference>
<dbReference type="CDD" id="cd04301">
    <property type="entry name" value="NAT_SF"/>
    <property type="match status" value="1"/>
</dbReference>
<evidence type="ECO:0000313" key="2">
    <source>
        <dbReference type="EMBL" id="KAB1439060.1"/>
    </source>
</evidence>
<feature type="domain" description="N-acetyltransferase" evidence="1">
    <location>
        <begin position="3"/>
        <end position="154"/>
    </location>
</feature>
<reference evidence="2 3" key="1">
    <citation type="journal article" date="2017" name="Int. J. Syst. Evol. Microbiol.">
        <title>Desulfovibrio senegalensis sp. nov., a mesophilic sulfate reducer isolated from marine sediment.</title>
        <authorList>
            <person name="Thioye A."/>
            <person name="Gam Z.B.A."/>
            <person name="Mbengue M."/>
            <person name="Cayol J.L."/>
            <person name="Joseph-Bartoli M."/>
            <person name="Toure-Kane C."/>
            <person name="Labat M."/>
        </authorList>
    </citation>
    <scope>NUCLEOTIDE SEQUENCE [LARGE SCALE GENOMIC DNA]</scope>
    <source>
        <strain evidence="2 3">DSM 101509</strain>
    </source>
</reference>
<keyword evidence="2" id="KW-0808">Transferase</keyword>
<dbReference type="OrthoDB" id="5571267at2"/>
<dbReference type="SUPFAM" id="SSF55729">
    <property type="entry name" value="Acyl-CoA N-acyltransferases (Nat)"/>
    <property type="match status" value="1"/>
</dbReference>
<proteinExistence type="predicted"/>
<dbReference type="Proteomes" id="UP000438699">
    <property type="component" value="Unassembled WGS sequence"/>
</dbReference>
<dbReference type="InterPro" id="IPR016181">
    <property type="entry name" value="Acyl_CoA_acyltransferase"/>
</dbReference>
<name>A0A6N6MZP2_9BACT</name>
<evidence type="ECO:0000313" key="3">
    <source>
        <dbReference type="Proteomes" id="UP000438699"/>
    </source>
</evidence>
<accession>A0A6N6MZP2</accession>
<evidence type="ECO:0000259" key="1">
    <source>
        <dbReference type="PROSITE" id="PS51186"/>
    </source>
</evidence>